<keyword evidence="8" id="KW-0548">Nucleotidyltransferase</keyword>
<dbReference type="Proteomes" id="UP001318040">
    <property type="component" value="Chromosome 52"/>
</dbReference>
<dbReference type="KEGG" id="pmrn:116953621"/>
<evidence type="ECO:0000256" key="8">
    <source>
        <dbReference type="ARBA" id="ARBA00022695"/>
    </source>
</evidence>
<keyword evidence="17" id="KW-1185">Reference proteome</keyword>
<evidence type="ECO:0000256" key="2">
    <source>
        <dbReference type="ARBA" id="ARBA00007589"/>
    </source>
</evidence>
<protein>
    <recommendedName>
        <fullName evidence="4">FAD synthase</fullName>
        <ecNumber evidence="3">2.7.7.2</ecNumber>
    </recommendedName>
    <alternativeName>
        <fullName evidence="12">FAD pyrophosphorylase</fullName>
    </alternativeName>
    <alternativeName>
        <fullName evidence="13">FMN adenylyltransferase</fullName>
    </alternativeName>
</protein>
<reference evidence="18" key="1">
    <citation type="submission" date="2025-08" db="UniProtKB">
        <authorList>
            <consortium name="RefSeq"/>
        </authorList>
    </citation>
    <scope>IDENTIFICATION</scope>
    <source>
        <tissue evidence="18">Sperm</tissue>
    </source>
</reference>
<comment type="catalytic activity">
    <reaction evidence="14">
        <text>FMN + ATP + H(+) = FAD + diphosphate</text>
        <dbReference type="Rhea" id="RHEA:17237"/>
        <dbReference type="ChEBI" id="CHEBI:15378"/>
        <dbReference type="ChEBI" id="CHEBI:30616"/>
        <dbReference type="ChEBI" id="CHEBI:33019"/>
        <dbReference type="ChEBI" id="CHEBI:57692"/>
        <dbReference type="ChEBI" id="CHEBI:58210"/>
        <dbReference type="EC" id="2.7.7.2"/>
    </reaction>
</comment>
<comment type="pathway">
    <text evidence="1">Cofactor biosynthesis; FAD biosynthesis; FAD from FMN: step 1/1.</text>
</comment>
<proteinExistence type="inferred from homology"/>
<evidence type="ECO:0000256" key="5">
    <source>
        <dbReference type="ARBA" id="ARBA00022630"/>
    </source>
</evidence>
<dbReference type="GO" id="GO:0006747">
    <property type="term" value="P:FAD biosynthetic process"/>
    <property type="evidence" value="ECO:0007669"/>
    <property type="project" value="TreeGrafter"/>
</dbReference>
<dbReference type="Pfam" id="PF00994">
    <property type="entry name" value="MoCF_biosynth"/>
    <property type="match status" value="1"/>
</dbReference>
<keyword evidence="6" id="KW-0288">FMN</keyword>
<evidence type="ECO:0000256" key="10">
    <source>
        <dbReference type="ARBA" id="ARBA00022827"/>
    </source>
</evidence>
<evidence type="ECO:0000256" key="15">
    <source>
        <dbReference type="SAM" id="MobiDB-lite"/>
    </source>
</evidence>
<keyword evidence="9" id="KW-0547">Nucleotide-binding</keyword>
<dbReference type="AlphaFoldDB" id="A0AAJ7U523"/>
<evidence type="ECO:0000256" key="6">
    <source>
        <dbReference type="ARBA" id="ARBA00022643"/>
    </source>
</evidence>
<organism evidence="17 18">
    <name type="scientific">Petromyzon marinus</name>
    <name type="common">Sea lamprey</name>
    <dbReference type="NCBI Taxonomy" id="7757"/>
    <lineage>
        <taxon>Eukaryota</taxon>
        <taxon>Metazoa</taxon>
        <taxon>Chordata</taxon>
        <taxon>Craniata</taxon>
        <taxon>Vertebrata</taxon>
        <taxon>Cyclostomata</taxon>
        <taxon>Hyperoartia</taxon>
        <taxon>Petromyzontiformes</taxon>
        <taxon>Petromyzontidae</taxon>
        <taxon>Petromyzon</taxon>
    </lineage>
</organism>
<dbReference type="InterPro" id="IPR001453">
    <property type="entry name" value="MoaB/Mog_dom"/>
</dbReference>
<dbReference type="Gene3D" id="3.40.50.620">
    <property type="entry name" value="HUPs"/>
    <property type="match status" value="1"/>
</dbReference>
<dbReference type="Pfam" id="PF24102">
    <property type="entry name" value="FLAD1_M"/>
    <property type="match status" value="1"/>
</dbReference>
<keyword evidence="11" id="KW-0067">ATP-binding</keyword>
<dbReference type="SMART" id="SM00852">
    <property type="entry name" value="MoCF_biosynth"/>
    <property type="match status" value="1"/>
</dbReference>
<comment type="similarity">
    <text evidence="2">In the N-terminal section; belongs to the MoaB/Mog family.</text>
</comment>
<dbReference type="Gene3D" id="3.40.980.10">
    <property type="entry name" value="MoaB/Mog-like domain"/>
    <property type="match status" value="1"/>
</dbReference>
<dbReference type="InterPro" id="IPR036425">
    <property type="entry name" value="MoaB/Mog-like_dom_sf"/>
</dbReference>
<keyword evidence="5" id="KW-0285">Flavoprotein</keyword>
<evidence type="ECO:0000256" key="7">
    <source>
        <dbReference type="ARBA" id="ARBA00022679"/>
    </source>
</evidence>
<evidence type="ECO:0000256" key="13">
    <source>
        <dbReference type="ARBA" id="ARBA00031871"/>
    </source>
</evidence>
<keyword evidence="10" id="KW-0274">FAD</keyword>
<dbReference type="GO" id="GO:0003919">
    <property type="term" value="F:FMN adenylyltransferase activity"/>
    <property type="evidence" value="ECO:0007669"/>
    <property type="project" value="UniProtKB-EC"/>
</dbReference>
<dbReference type="InterPro" id="IPR014729">
    <property type="entry name" value="Rossmann-like_a/b/a_fold"/>
</dbReference>
<evidence type="ECO:0000313" key="17">
    <source>
        <dbReference type="Proteomes" id="UP001318040"/>
    </source>
</evidence>
<dbReference type="CDD" id="cd23948">
    <property type="entry name" value="FAD_synthase"/>
    <property type="match status" value="1"/>
</dbReference>
<evidence type="ECO:0000256" key="9">
    <source>
        <dbReference type="ARBA" id="ARBA00022741"/>
    </source>
</evidence>
<dbReference type="InterPro" id="IPR002500">
    <property type="entry name" value="PAPS_reduct_dom"/>
</dbReference>
<evidence type="ECO:0000256" key="12">
    <source>
        <dbReference type="ARBA" id="ARBA00031145"/>
    </source>
</evidence>
<evidence type="ECO:0000259" key="16">
    <source>
        <dbReference type="SMART" id="SM00852"/>
    </source>
</evidence>
<dbReference type="EC" id="2.7.7.2" evidence="3"/>
<name>A0AAJ7U523_PETMA</name>
<evidence type="ECO:0000256" key="3">
    <source>
        <dbReference type="ARBA" id="ARBA00012393"/>
    </source>
</evidence>
<evidence type="ECO:0000313" key="18">
    <source>
        <dbReference type="RefSeq" id="XP_032829870.1"/>
    </source>
</evidence>
<keyword evidence="7" id="KW-0808">Transferase</keyword>
<dbReference type="Pfam" id="PF01507">
    <property type="entry name" value="PAPS_reduct"/>
    <property type="match status" value="1"/>
</dbReference>
<dbReference type="RefSeq" id="XP_032829870.1">
    <property type="nucleotide sequence ID" value="XM_032973979.1"/>
</dbReference>
<dbReference type="InterPro" id="IPR056596">
    <property type="entry name" value="FLAD1_M"/>
</dbReference>
<evidence type="ECO:0000256" key="14">
    <source>
        <dbReference type="ARBA" id="ARBA00049494"/>
    </source>
</evidence>
<sequence length="542" mass="59319">MTSLFYSLGRSGSRLRVLARQMSHAVPTGEPASPVTSGLQGVGAAPPRPPPPLSRTAAILVVGDEILKGRTPDTNSHFMCTRLRALGVRVERISVLGDSVPALADELALLAGRHSLVIACGGVGPTHDDVTFEAVARAFGDTLVPNPELVALCRTVFGEAKPGDARMKLASVPSTATLNYGIDKKTGERFRFPVVSVRNVFLFPGIPTLLERAFVGVEDLLVAVVGAGTPMAMEHSREMLVNADEVSITSVLNEADARFRPAVQLGSYPDWLCNYYRVKLTLDGESEGAVDAAFRFLEERLPAGSVVRMERQPVHVAARAVYELSGAGSPLGERVRSALAVLDEALDRFSLDELCVAFNGGKDCTVLLHLFYAAAARKYKEQLGTVHCLYIKMPGAFPEMEQFIKETCPRYGAESHVYEGDLRTALGEFARCRPRSRAVLMGMRHTDPGPRTLAPMCPTDPGWPPLLRINPLLDWSYHDIWAFLRTLFVPYCILYDKGYTSLGSRKNTRKNPSLCYTNARGVESHRPAYQLEDASHERHSRA</sequence>
<accession>A0AAJ7U523</accession>
<dbReference type="CDD" id="cd00885">
    <property type="entry name" value="cinA"/>
    <property type="match status" value="1"/>
</dbReference>
<gene>
    <name evidence="18" type="primary">LOC116953621</name>
</gene>
<feature type="region of interest" description="Disordered" evidence="15">
    <location>
        <begin position="25"/>
        <end position="50"/>
    </location>
</feature>
<evidence type="ECO:0000256" key="1">
    <source>
        <dbReference type="ARBA" id="ARBA00004726"/>
    </source>
</evidence>
<dbReference type="GO" id="GO:0005524">
    <property type="term" value="F:ATP binding"/>
    <property type="evidence" value="ECO:0007669"/>
    <property type="project" value="UniProtKB-KW"/>
</dbReference>
<dbReference type="SUPFAM" id="SSF53218">
    <property type="entry name" value="Molybdenum cofactor biosynthesis proteins"/>
    <property type="match status" value="1"/>
</dbReference>
<feature type="domain" description="MoaB/Mog" evidence="16">
    <location>
        <begin position="58"/>
        <end position="224"/>
    </location>
</feature>
<dbReference type="SUPFAM" id="SSF52402">
    <property type="entry name" value="Adenine nucleotide alpha hydrolases-like"/>
    <property type="match status" value="1"/>
</dbReference>
<dbReference type="PANTHER" id="PTHR23293:SF9">
    <property type="entry name" value="FAD SYNTHASE"/>
    <property type="match status" value="1"/>
</dbReference>
<dbReference type="PANTHER" id="PTHR23293">
    <property type="entry name" value="FAD SYNTHETASE-RELATED FMN ADENYLYLTRANSFERASE"/>
    <property type="match status" value="1"/>
</dbReference>
<evidence type="ECO:0000256" key="11">
    <source>
        <dbReference type="ARBA" id="ARBA00022840"/>
    </source>
</evidence>
<evidence type="ECO:0000256" key="4">
    <source>
        <dbReference type="ARBA" id="ARBA00015431"/>
    </source>
</evidence>